<name>A0A9P8V8S2_9PEZI</name>
<organism evidence="3 4">
    <name type="scientific">Plectosphaerella plurivora</name>
    <dbReference type="NCBI Taxonomy" id="936078"/>
    <lineage>
        <taxon>Eukaryota</taxon>
        <taxon>Fungi</taxon>
        <taxon>Dikarya</taxon>
        <taxon>Ascomycota</taxon>
        <taxon>Pezizomycotina</taxon>
        <taxon>Sordariomycetes</taxon>
        <taxon>Hypocreomycetidae</taxon>
        <taxon>Glomerellales</taxon>
        <taxon>Plectosphaerellaceae</taxon>
        <taxon>Plectosphaerella</taxon>
    </lineage>
</organism>
<evidence type="ECO:0000256" key="2">
    <source>
        <dbReference type="SAM" id="Phobius"/>
    </source>
</evidence>
<keyword evidence="2" id="KW-1133">Transmembrane helix</keyword>
<protein>
    <submittedName>
        <fullName evidence="3">Uncharacterized protein</fullName>
    </submittedName>
</protein>
<feature type="compositionally biased region" description="Polar residues" evidence="1">
    <location>
        <begin position="331"/>
        <end position="342"/>
    </location>
</feature>
<feature type="compositionally biased region" description="Polar residues" evidence="1">
    <location>
        <begin position="76"/>
        <end position="89"/>
    </location>
</feature>
<comment type="caution">
    <text evidence="3">The sequence shown here is derived from an EMBL/GenBank/DDBJ whole genome shotgun (WGS) entry which is preliminary data.</text>
</comment>
<feature type="compositionally biased region" description="Low complexity" evidence="1">
    <location>
        <begin position="92"/>
        <end position="117"/>
    </location>
</feature>
<proteinExistence type="predicted"/>
<feature type="transmembrane region" description="Helical" evidence="2">
    <location>
        <begin position="223"/>
        <end position="245"/>
    </location>
</feature>
<keyword evidence="2" id="KW-0472">Membrane</keyword>
<gene>
    <name evidence="3" type="ORF">F5X68DRAFT_276936</name>
</gene>
<keyword evidence="2" id="KW-0812">Transmembrane</keyword>
<evidence type="ECO:0000256" key="1">
    <source>
        <dbReference type="SAM" id="MobiDB-lite"/>
    </source>
</evidence>
<feature type="region of interest" description="Disordered" evidence="1">
    <location>
        <begin position="268"/>
        <end position="294"/>
    </location>
</feature>
<keyword evidence="4" id="KW-1185">Reference proteome</keyword>
<feature type="region of interest" description="Disordered" evidence="1">
    <location>
        <begin position="26"/>
        <end position="180"/>
    </location>
</feature>
<feature type="compositionally biased region" description="Low complexity" evidence="1">
    <location>
        <begin position="316"/>
        <end position="330"/>
    </location>
</feature>
<sequence>MPYPGHYQAEYGNPRRLRLVVLALPSGSPRPLESSKRDLAIRNSPSWEEQMLEHQKFSSKTARSSRPRQERRNPPKHQSPSSNTSTTEAINAASRSAQQAVASASQSAAEAVRQAQESIRRADESARQAIAQATRDASEAARQARESADQAIAQASRGADDRVRQANQSAQQAAQAAQESARREIDRSFSLVQAARADATAVRQEAVLQVQDAQGSALTTTQIALAVTASVAGISILSVIAFWLVMRRRKAKAHEAEQQAAAGAVAYVPEPRKSDDSGSVYSRQTEWKDGRSVTGDLDSWLRQTRNDTSVYGGARGRVAGSVGGTTVRSTNWPLRQSKGPSR</sequence>
<evidence type="ECO:0000313" key="4">
    <source>
        <dbReference type="Proteomes" id="UP000770015"/>
    </source>
</evidence>
<dbReference type="EMBL" id="JAGSXJ010000016">
    <property type="protein sequence ID" value="KAH6684882.1"/>
    <property type="molecule type" value="Genomic_DNA"/>
</dbReference>
<feature type="compositionally biased region" description="Basic and acidic residues" evidence="1">
    <location>
        <begin position="136"/>
        <end position="148"/>
    </location>
</feature>
<feature type="compositionally biased region" description="Low complexity" evidence="1">
    <location>
        <begin position="165"/>
        <end position="178"/>
    </location>
</feature>
<accession>A0A9P8V8S2</accession>
<feature type="region of interest" description="Disordered" evidence="1">
    <location>
        <begin position="311"/>
        <end position="342"/>
    </location>
</feature>
<reference evidence="3" key="1">
    <citation type="journal article" date="2021" name="Nat. Commun.">
        <title>Genetic determinants of endophytism in the Arabidopsis root mycobiome.</title>
        <authorList>
            <person name="Mesny F."/>
            <person name="Miyauchi S."/>
            <person name="Thiergart T."/>
            <person name="Pickel B."/>
            <person name="Atanasova L."/>
            <person name="Karlsson M."/>
            <person name="Huettel B."/>
            <person name="Barry K.W."/>
            <person name="Haridas S."/>
            <person name="Chen C."/>
            <person name="Bauer D."/>
            <person name="Andreopoulos W."/>
            <person name="Pangilinan J."/>
            <person name="LaButti K."/>
            <person name="Riley R."/>
            <person name="Lipzen A."/>
            <person name="Clum A."/>
            <person name="Drula E."/>
            <person name="Henrissat B."/>
            <person name="Kohler A."/>
            <person name="Grigoriev I.V."/>
            <person name="Martin F.M."/>
            <person name="Hacquard S."/>
        </authorList>
    </citation>
    <scope>NUCLEOTIDE SEQUENCE</scope>
    <source>
        <strain evidence="3">MPI-SDFR-AT-0117</strain>
    </source>
</reference>
<evidence type="ECO:0000313" key="3">
    <source>
        <dbReference type="EMBL" id="KAH6684882.1"/>
    </source>
</evidence>
<dbReference type="OrthoDB" id="5241722at2759"/>
<dbReference type="AlphaFoldDB" id="A0A9P8V8S2"/>
<dbReference type="Proteomes" id="UP000770015">
    <property type="component" value="Unassembled WGS sequence"/>
</dbReference>